<dbReference type="Proteomes" id="UP000664109">
    <property type="component" value="Unassembled WGS sequence"/>
</dbReference>
<evidence type="ECO:0000256" key="5">
    <source>
        <dbReference type="SAM" id="MobiDB-lite"/>
    </source>
</evidence>
<keyword evidence="8" id="KW-1185">Reference proteome</keyword>
<dbReference type="Pfam" id="PF09360">
    <property type="entry name" value="zf-CDGSH"/>
    <property type="match status" value="1"/>
</dbReference>
<comment type="caution">
    <text evidence="7">The sequence shown here is derived from an EMBL/GenBank/DDBJ whole genome shotgun (WGS) entry which is preliminary data.</text>
</comment>
<dbReference type="EMBL" id="JAFEJA010000002">
    <property type="protein sequence ID" value="MBM9624104.1"/>
    <property type="molecule type" value="Genomic_DNA"/>
</dbReference>
<dbReference type="SMART" id="SM00704">
    <property type="entry name" value="ZnF_CDGSH"/>
    <property type="match status" value="1"/>
</dbReference>
<gene>
    <name evidence="7" type="ORF">JE024_36635</name>
</gene>
<keyword evidence="1" id="KW-0001">2Fe-2S</keyword>
<evidence type="ECO:0000259" key="6">
    <source>
        <dbReference type="SMART" id="SM00704"/>
    </source>
</evidence>
<accession>A0ABS2V361</accession>
<dbReference type="InterPro" id="IPR018967">
    <property type="entry name" value="FeS-contain_CDGSH-typ"/>
</dbReference>
<feature type="region of interest" description="Disordered" evidence="5">
    <location>
        <begin position="56"/>
        <end position="88"/>
    </location>
</feature>
<protein>
    <submittedName>
        <fullName evidence="7">CDGSH iron-sulfur domain-containing protein</fullName>
    </submittedName>
</protein>
<keyword evidence="2" id="KW-0479">Metal-binding</keyword>
<evidence type="ECO:0000256" key="1">
    <source>
        <dbReference type="ARBA" id="ARBA00022714"/>
    </source>
</evidence>
<evidence type="ECO:0000256" key="2">
    <source>
        <dbReference type="ARBA" id="ARBA00022723"/>
    </source>
</evidence>
<keyword evidence="3" id="KW-0408">Iron</keyword>
<keyword evidence="4" id="KW-0411">Iron-sulfur</keyword>
<feature type="domain" description="Iron-binding zinc finger CDGSH type" evidence="6">
    <location>
        <begin position="22"/>
        <end position="66"/>
    </location>
</feature>
<evidence type="ECO:0000256" key="4">
    <source>
        <dbReference type="ARBA" id="ARBA00023014"/>
    </source>
</evidence>
<feature type="compositionally biased region" description="Basic and acidic residues" evidence="5">
    <location>
        <begin position="65"/>
        <end position="88"/>
    </location>
</feature>
<sequence>MPNETDHARRVTVDGNGPILIEGPVEIVQEDGTTATSDRFVVAVCTCRRSRMYPWCDTSHRRRTKPSESGHRDQRSANAPKEARDSDN</sequence>
<organism evidence="7 8">
    <name type="scientific">Streptomyces zhihengii</name>
    <dbReference type="NCBI Taxonomy" id="1818004"/>
    <lineage>
        <taxon>Bacteria</taxon>
        <taxon>Bacillati</taxon>
        <taxon>Actinomycetota</taxon>
        <taxon>Actinomycetes</taxon>
        <taxon>Kitasatosporales</taxon>
        <taxon>Streptomycetaceae</taxon>
        <taxon>Streptomyces</taxon>
    </lineage>
</organism>
<proteinExistence type="predicted"/>
<evidence type="ECO:0000313" key="7">
    <source>
        <dbReference type="EMBL" id="MBM9624104.1"/>
    </source>
</evidence>
<evidence type="ECO:0000313" key="8">
    <source>
        <dbReference type="Proteomes" id="UP000664109"/>
    </source>
</evidence>
<reference evidence="7 8" key="1">
    <citation type="journal article" date="2016" name="Arch. Microbiol.">
        <title>Streptomyces zhihengii sp. nov., isolated from rhizospheric soil of Psammosilene tunicoides.</title>
        <authorList>
            <person name="Huang M.J."/>
            <person name="Fei J.J."/>
            <person name="Salam N."/>
            <person name="Kim C.J."/>
            <person name="Hozzein W.N."/>
            <person name="Xiao M."/>
            <person name="Huang H.Q."/>
            <person name="Li W.J."/>
        </authorList>
    </citation>
    <scope>NUCLEOTIDE SEQUENCE [LARGE SCALE GENOMIC DNA]</scope>
    <source>
        <strain evidence="7 8">YIM T102</strain>
    </source>
</reference>
<name>A0ABS2V361_9ACTN</name>
<evidence type="ECO:0000256" key="3">
    <source>
        <dbReference type="ARBA" id="ARBA00023004"/>
    </source>
</evidence>
<dbReference type="Gene3D" id="3.40.5.90">
    <property type="entry name" value="CDGSH iron-sulfur domain, mitoNEET-type"/>
    <property type="match status" value="1"/>
</dbReference>
<dbReference type="InterPro" id="IPR042216">
    <property type="entry name" value="MitoNEET_CISD"/>
</dbReference>